<evidence type="ECO:0000256" key="3">
    <source>
        <dbReference type="ARBA" id="ARBA00023002"/>
    </source>
</evidence>
<keyword evidence="3 7" id="KW-0560">Oxidoreductase</keyword>
<dbReference type="NCBIfam" id="TIGR01780">
    <property type="entry name" value="SSADH"/>
    <property type="match status" value="1"/>
</dbReference>
<dbReference type="InterPro" id="IPR016161">
    <property type="entry name" value="Ald_DH/histidinol_DH"/>
</dbReference>
<dbReference type="Proteomes" id="UP000243052">
    <property type="component" value="Chromosome iii"/>
</dbReference>
<dbReference type="CDD" id="cd07103">
    <property type="entry name" value="ALDH_F5_SSADH_GabD"/>
    <property type="match status" value="1"/>
</dbReference>
<dbReference type="InterPro" id="IPR016162">
    <property type="entry name" value="Ald_DH_N"/>
</dbReference>
<dbReference type="InterPro" id="IPR015590">
    <property type="entry name" value="Aldehyde_DH_dom"/>
</dbReference>
<reference evidence="10 11" key="1">
    <citation type="submission" date="2016-01" db="EMBL/GenBank/DDBJ databases">
        <title>Genome sequence of the yeast Holleya sinecauda.</title>
        <authorList>
            <person name="Dietrich F.S."/>
        </authorList>
    </citation>
    <scope>NUCLEOTIDE SEQUENCE [LARGE SCALE GENOMIC DNA]</scope>
    <source>
        <strain evidence="10 11">ATCC 58844</strain>
    </source>
</reference>
<organism evidence="10 11">
    <name type="scientific">Eremothecium sinecaudum</name>
    <dbReference type="NCBI Taxonomy" id="45286"/>
    <lineage>
        <taxon>Eukaryota</taxon>
        <taxon>Fungi</taxon>
        <taxon>Dikarya</taxon>
        <taxon>Ascomycota</taxon>
        <taxon>Saccharomycotina</taxon>
        <taxon>Saccharomycetes</taxon>
        <taxon>Saccharomycetales</taxon>
        <taxon>Saccharomycetaceae</taxon>
        <taxon>Eremothecium</taxon>
    </lineage>
</organism>
<dbReference type="PROSITE" id="PS00687">
    <property type="entry name" value="ALDEHYDE_DEHYDR_GLU"/>
    <property type="match status" value="1"/>
</dbReference>
<evidence type="ECO:0000256" key="6">
    <source>
        <dbReference type="PROSITE-ProRule" id="PRU10007"/>
    </source>
</evidence>
<comment type="similarity">
    <text evidence="2 7">Belongs to the aldehyde dehydrogenase family.</text>
</comment>
<dbReference type="EMBL" id="CP014243">
    <property type="protein sequence ID" value="AMD19803.1"/>
    <property type="molecule type" value="Genomic_DNA"/>
</dbReference>
<evidence type="ECO:0000256" key="7">
    <source>
        <dbReference type="RuleBase" id="RU003345"/>
    </source>
</evidence>
<evidence type="ECO:0000256" key="8">
    <source>
        <dbReference type="RuleBase" id="RU365091"/>
    </source>
</evidence>
<dbReference type="InterPro" id="IPR010102">
    <property type="entry name" value="Succ_semiAld_DH"/>
</dbReference>
<dbReference type="UniPathway" id="UPA00733"/>
<feature type="domain" description="Aldehyde dehydrogenase" evidence="9">
    <location>
        <begin position="39"/>
        <end position="500"/>
    </location>
</feature>
<dbReference type="Pfam" id="PF00171">
    <property type="entry name" value="Aldedh"/>
    <property type="match status" value="1"/>
</dbReference>
<dbReference type="RefSeq" id="XP_017986799.1">
    <property type="nucleotide sequence ID" value="XM_018131313.1"/>
</dbReference>
<dbReference type="GO" id="GO:0005737">
    <property type="term" value="C:cytoplasm"/>
    <property type="evidence" value="ECO:0007669"/>
    <property type="project" value="TreeGrafter"/>
</dbReference>
<proteinExistence type="inferred from homology"/>
<dbReference type="Gene3D" id="3.40.605.10">
    <property type="entry name" value="Aldehyde Dehydrogenase, Chain A, domain 1"/>
    <property type="match status" value="1"/>
</dbReference>
<dbReference type="GeneID" id="28723020"/>
<dbReference type="InterPro" id="IPR050740">
    <property type="entry name" value="Aldehyde_DH_Superfamily"/>
</dbReference>
<accession>A0A109UYA4</accession>
<dbReference type="EC" id="1.2.1.16" evidence="8"/>
<dbReference type="AlphaFoldDB" id="A0A109UYA4"/>
<evidence type="ECO:0000256" key="2">
    <source>
        <dbReference type="ARBA" id="ARBA00009986"/>
    </source>
</evidence>
<name>A0A109UYA4_9SACH</name>
<dbReference type="SUPFAM" id="SSF53720">
    <property type="entry name" value="ALDH-like"/>
    <property type="match status" value="1"/>
</dbReference>
<dbReference type="FunFam" id="3.40.309.10:FF:000004">
    <property type="entry name" value="Succinate-semialdehyde dehydrogenase I"/>
    <property type="match status" value="1"/>
</dbReference>
<dbReference type="PANTHER" id="PTHR43353:SF5">
    <property type="entry name" value="SUCCINATE-SEMIALDEHYDE DEHYDROGENASE, MITOCHONDRIAL"/>
    <property type="match status" value="1"/>
</dbReference>
<dbReference type="GO" id="GO:0009450">
    <property type="term" value="P:gamma-aminobutyric acid catabolic process"/>
    <property type="evidence" value="ECO:0007669"/>
    <property type="project" value="UniProtKB-UniPathway"/>
</dbReference>
<comment type="catalytic activity">
    <reaction evidence="5 8">
        <text>succinate semialdehyde + NAD(+) + H2O = succinate + NADH + 2 H(+)</text>
        <dbReference type="Rhea" id="RHEA:13217"/>
        <dbReference type="ChEBI" id="CHEBI:15377"/>
        <dbReference type="ChEBI" id="CHEBI:15378"/>
        <dbReference type="ChEBI" id="CHEBI:30031"/>
        <dbReference type="ChEBI" id="CHEBI:57540"/>
        <dbReference type="ChEBI" id="CHEBI:57706"/>
        <dbReference type="ChEBI" id="CHEBI:57945"/>
        <dbReference type="EC" id="1.2.1.16"/>
    </reaction>
</comment>
<evidence type="ECO:0000256" key="5">
    <source>
        <dbReference type="ARBA" id="ARBA00052698"/>
    </source>
</evidence>
<dbReference type="InterPro" id="IPR016163">
    <property type="entry name" value="Ald_DH_C"/>
</dbReference>
<dbReference type="PANTHER" id="PTHR43353">
    <property type="entry name" value="SUCCINATE-SEMIALDEHYDE DEHYDROGENASE, MITOCHONDRIAL"/>
    <property type="match status" value="1"/>
</dbReference>
<gene>
    <name evidence="10" type="ORF">AW171_hschr31656</name>
</gene>
<evidence type="ECO:0000313" key="10">
    <source>
        <dbReference type="EMBL" id="AMD19803.1"/>
    </source>
</evidence>
<comment type="catalytic activity">
    <reaction evidence="4 8">
        <text>succinate semialdehyde + NADP(+) + H2O = succinate + NADPH + 2 H(+)</text>
        <dbReference type="Rhea" id="RHEA:13213"/>
        <dbReference type="ChEBI" id="CHEBI:15377"/>
        <dbReference type="ChEBI" id="CHEBI:15378"/>
        <dbReference type="ChEBI" id="CHEBI:30031"/>
        <dbReference type="ChEBI" id="CHEBI:57706"/>
        <dbReference type="ChEBI" id="CHEBI:57783"/>
        <dbReference type="ChEBI" id="CHEBI:58349"/>
        <dbReference type="EC" id="1.2.1.16"/>
    </reaction>
</comment>
<evidence type="ECO:0000256" key="4">
    <source>
        <dbReference type="ARBA" id="ARBA00050387"/>
    </source>
</evidence>
<protein>
    <recommendedName>
        <fullName evidence="8">Succinate-semialdehyde dehydrogenase</fullName>
        <ecNumber evidence="8">1.2.1.16</ecNumber>
    </recommendedName>
</protein>
<evidence type="ECO:0000256" key="1">
    <source>
        <dbReference type="ARBA" id="ARBA00005176"/>
    </source>
</evidence>
<dbReference type="FunFam" id="3.40.605.10:FF:000005">
    <property type="entry name" value="Succinate-semialdehyde dehydrogenase I"/>
    <property type="match status" value="1"/>
</dbReference>
<comment type="pathway">
    <text evidence="1 8">Amino-acid degradation; 4-aminobutanoate degradation.</text>
</comment>
<dbReference type="STRING" id="45286.A0A109UYA4"/>
<sequence>MLRLSRFKAYHIISRAMSIRPTFANESLFEPAAFIDGKWVKSAEEYFEVSDPATGEVIATLPDQGVNDVNHAIECASKAFASYKNVPHAKRAQLLRNLYNLMMENVEDLGKLITWENGKPLADAIGEVKYAASFFDWYAGEAVRIYGTTIPVGFTRNRAFTIRQPVGVCGIICPWNFPAAMITRKAGAALAAGCTVVIKPDAQTPLSALALAQLAAKAGFPPGTINVVLTLKRVKEIGLALCKSPLVSKISFTGSTAVGKILAEQSASTLKKLSLELGGNAPLIVFEDADIDQAVDQAIATKFRNLGQTCICANRLYVHRAVIDEFTEKIAAKIRKFKFGHGLQPDVTHGCLINTAAVAKVEAHVEDAIKRGATVVVKGGRMPELGDTFYFPTVLTNVDPEARLTKEETFGPLCAIIPFDSVEQVVEYANNTRFGLASYVFSKNIETIYTVAETLQSGMVSCNTGVFSECPIPFGGIKESGYGREGSLHGIEDYTNIKTIAIGNISRL</sequence>
<dbReference type="InterPro" id="IPR029510">
    <property type="entry name" value="Ald_DH_CS_GLU"/>
</dbReference>
<evidence type="ECO:0000259" key="9">
    <source>
        <dbReference type="Pfam" id="PF00171"/>
    </source>
</evidence>
<dbReference type="GO" id="GO:0004777">
    <property type="term" value="F:succinate-semialdehyde dehydrogenase (NAD+) activity"/>
    <property type="evidence" value="ECO:0007669"/>
    <property type="project" value="UniProtKB-UniRule"/>
</dbReference>
<dbReference type="OrthoDB" id="310895at2759"/>
<dbReference type="GO" id="GO:0036243">
    <property type="term" value="F:succinate-semialdehyde dehydrogenase (NADP+) activity"/>
    <property type="evidence" value="ECO:0007669"/>
    <property type="project" value="RHEA"/>
</dbReference>
<dbReference type="Gene3D" id="3.40.309.10">
    <property type="entry name" value="Aldehyde Dehydrogenase, Chain A, domain 2"/>
    <property type="match status" value="1"/>
</dbReference>
<evidence type="ECO:0000313" key="11">
    <source>
        <dbReference type="Proteomes" id="UP000243052"/>
    </source>
</evidence>
<keyword evidence="11" id="KW-1185">Reference proteome</keyword>
<feature type="active site" evidence="6">
    <location>
        <position position="276"/>
    </location>
</feature>